<reference evidence="1" key="1">
    <citation type="submission" date="2014-01" db="EMBL/GenBank/DDBJ databases">
        <authorList>
            <person name="Brown-Elliot B."/>
            <person name="Wallace R."/>
            <person name="Lenaerts A."/>
            <person name="Ordway D."/>
            <person name="DeGroote M.A."/>
            <person name="Parker T."/>
            <person name="Sizemore C."/>
            <person name="Tallon L.J."/>
            <person name="Sadzewicz L.K."/>
            <person name="Sengamalay N."/>
            <person name="Fraser C.M."/>
            <person name="Hine E."/>
            <person name="Shefchek K.A."/>
            <person name="Das S.P."/>
            <person name="Tettelin H."/>
        </authorList>
    </citation>
    <scope>NUCLEOTIDE SEQUENCE [LARGE SCALE GENOMIC DNA]</scope>
    <source>
        <strain evidence="1">4042</strain>
    </source>
</reference>
<name>X8AII6_MYCXE</name>
<comment type="caution">
    <text evidence="1">The sequence shown here is derived from an EMBL/GenBank/DDBJ whole genome shotgun (WGS) entry which is preliminary data.</text>
</comment>
<evidence type="ECO:0000313" key="1">
    <source>
        <dbReference type="EMBL" id="EUA30675.1"/>
    </source>
</evidence>
<keyword evidence="1" id="KW-0436">Ligase</keyword>
<dbReference type="AlphaFoldDB" id="X8AII6"/>
<dbReference type="EMBL" id="JAOB01000060">
    <property type="protein sequence ID" value="EUA30675.1"/>
    <property type="molecule type" value="Genomic_DNA"/>
</dbReference>
<accession>X8AII6</accession>
<dbReference type="GO" id="GO:0016874">
    <property type="term" value="F:ligase activity"/>
    <property type="evidence" value="ECO:0007669"/>
    <property type="project" value="UniProtKB-KW"/>
</dbReference>
<proteinExistence type="predicted"/>
<organism evidence="1">
    <name type="scientific">Mycobacterium xenopi 4042</name>
    <dbReference type="NCBI Taxonomy" id="1299334"/>
    <lineage>
        <taxon>Bacteria</taxon>
        <taxon>Bacillati</taxon>
        <taxon>Actinomycetota</taxon>
        <taxon>Actinomycetes</taxon>
        <taxon>Mycobacteriales</taxon>
        <taxon>Mycobacteriaceae</taxon>
        <taxon>Mycobacterium</taxon>
    </lineage>
</organism>
<gene>
    <name evidence="1" type="ORF">I553_4932</name>
</gene>
<protein>
    <submittedName>
        <fullName evidence="1">AMP-dependent synthetase and ligase domain protein</fullName>
    </submittedName>
</protein>
<sequence length="42" mass="4393">MLVGDIATNNAAAIRTNARSSRATGCTPGRKSMIALGDWRTS</sequence>